<dbReference type="EMBL" id="LSBI01000004">
    <property type="protein sequence ID" value="OAQ91005.1"/>
    <property type="molecule type" value="Genomic_DNA"/>
</dbReference>
<protein>
    <submittedName>
        <fullName evidence="1">Uncharacterized protein</fullName>
    </submittedName>
</protein>
<comment type="caution">
    <text evidence="1">The sequence shown here is derived from an EMBL/GenBank/DDBJ whole genome shotgun (WGS) entry which is preliminary data.</text>
</comment>
<gene>
    <name evidence="1" type="ORF">VFPFJ_05164</name>
</gene>
<evidence type="ECO:0000313" key="1">
    <source>
        <dbReference type="EMBL" id="OAQ91005.1"/>
    </source>
</evidence>
<sequence>MMSKNPFEVFKHDPTEDNLRECFRQGGRVNQFDDEYEQYAVEFAVLQHYNARSDGDAAAMDLWRSMVAVFMEHNAIVEWCSEDESTLNVSETDRLWTRQIVHSELNVLGYGPTFAGQF</sequence>
<proteinExistence type="predicted"/>
<dbReference type="GeneID" id="28887293"/>
<dbReference type="Proteomes" id="UP000078340">
    <property type="component" value="Unassembled WGS sequence"/>
</dbReference>
<evidence type="ECO:0000313" key="2">
    <source>
        <dbReference type="Proteomes" id="UP000078340"/>
    </source>
</evidence>
<organism evidence="1 2">
    <name type="scientific">Purpureocillium lilacinum</name>
    <name type="common">Paecilomyces lilacinus</name>
    <dbReference type="NCBI Taxonomy" id="33203"/>
    <lineage>
        <taxon>Eukaryota</taxon>
        <taxon>Fungi</taxon>
        <taxon>Dikarya</taxon>
        <taxon>Ascomycota</taxon>
        <taxon>Pezizomycotina</taxon>
        <taxon>Sordariomycetes</taxon>
        <taxon>Hypocreomycetidae</taxon>
        <taxon>Hypocreales</taxon>
        <taxon>Ophiocordycipitaceae</taxon>
        <taxon>Purpureocillium</taxon>
    </lineage>
</organism>
<name>A0A179HKS4_PURLI</name>
<dbReference type="KEGG" id="plj:28887293"/>
<reference evidence="1 2" key="1">
    <citation type="submission" date="2016-02" db="EMBL/GenBank/DDBJ databases">
        <title>Biosynthesis of antibiotic leucinostatins and their inhibition on Phytophthora in bio-control Purpureocillium lilacinum.</title>
        <authorList>
            <person name="Wang G."/>
            <person name="Liu Z."/>
            <person name="Lin R."/>
            <person name="Li E."/>
            <person name="Mao Z."/>
            <person name="Ling J."/>
            <person name="Yin W."/>
            <person name="Xie B."/>
        </authorList>
    </citation>
    <scope>NUCLEOTIDE SEQUENCE [LARGE SCALE GENOMIC DNA]</scope>
    <source>
        <strain evidence="1">PLFJ-1</strain>
    </source>
</reference>
<accession>A0A179HKS4</accession>
<dbReference type="AlphaFoldDB" id="A0A179HKS4"/>